<feature type="compositionally biased region" description="Basic and acidic residues" evidence="1">
    <location>
        <begin position="108"/>
        <end position="125"/>
    </location>
</feature>
<comment type="caution">
    <text evidence="2">The sequence shown here is derived from an EMBL/GenBank/DDBJ whole genome shotgun (WGS) entry which is preliminary data.</text>
</comment>
<keyword evidence="3" id="KW-1185">Reference proteome</keyword>
<protein>
    <submittedName>
        <fullName evidence="2">Uncharacterized protein</fullName>
    </submittedName>
</protein>
<dbReference type="AlphaFoldDB" id="A0A9W7DSQ5"/>
<dbReference type="Proteomes" id="UP001165082">
    <property type="component" value="Unassembled WGS sequence"/>
</dbReference>
<dbReference type="EMBL" id="BRXZ01002119">
    <property type="protein sequence ID" value="GMH54874.1"/>
    <property type="molecule type" value="Genomic_DNA"/>
</dbReference>
<feature type="region of interest" description="Disordered" evidence="1">
    <location>
        <begin position="146"/>
        <end position="186"/>
    </location>
</feature>
<name>A0A9W7DSQ5_9STRA</name>
<accession>A0A9W7DSQ5</accession>
<dbReference type="OrthoDB" id="10506590at2759"/>
<feature type="compositionally biased region" description="Basic and acidic residues" evidence="1">
    <location>
        <begin position="272"/>
        <end position="283"/>
    </location>
</feature>
<evidence type="ECO:0000313" key="2">
    <source>
        <dbReference type="EMBL" id="GMH54874.1"/>
    </source>
</evidence>
<proteinExistence type="predicted"/>
<feature type="compositionally biased region" description="Polar residues" evidence="1">
    <location>
        <begin position="161"/>
        <end position="180"/>
    </location>
</feature>
<reference evidence="2" key="1">
    <citation type="submission" date="2022-07" db="EMBL/GenBank/DDBJ databases">
        <title>Genome analysis of Parmales, a sister group of diatoms, reveals the evolutionary specialization of diatoms from phago-mixotrophs to photoautotrophs.</title>
        <authorList>
            <person name="Ban H."/>
            <person name="Sato S."/>
            <person name="Yoshikawa S."/>
            <person name="Kazumasa Y."/>
            <person name="Nakamura Y."/>
            <person name="Ichinomiya M."/>
            <person name="Saitoh K."/>
            <person name="Sato N."/>
            <person name="Blanc-Mathieu R."/>
            <person name="Endo H."/>
            <person name="Kuwata A."/>
            <person name="Ogata H."/>
        </authorList>
    </citation>
    <scope>NUCLEOTIDE SEQUENCE</scope>
</reference>
<organism evidence="2 3">
    <name type="scientific">Triparma retinervis</name>
    <dbReference type="NCBI Taxonomy" id="2557542"/>
    <lineage>
        <taxon>Eukaryota</taxon>
        <taxon>Sar</taxon>
        <taxon>Stramenopiles</taxon>
        <taxon>Ochrophyta</taxon>
        <taxon>Bolidophyceae</taxon>
        <taxon>Parmales</taxon>
        <taxon>Triparmaceae</taxon>
        <taxon>Triparma</taxon>
    </lineage>
</organism>
<evidence type="ECO:0000313" key="3">
    <source>
        <dbReference type="Proteomes" id="UP001165082"/>
    </source>
</evidence>
<evidence type="ECO:0000256" key="1">
    <source>
        <dbReference type="SAM" id="MobiDB-lite"/>
    </source>
</evidence>
<sequence>MMFHHLSKYYVCFKSACSNTGSRTPPSSGTTALKGHKKTSFMKGCSCADKCKSLDDILKGPNGHVWAQAVERRLGVAQTLVVNKDTFMWFPIKAPLEKTPSQNQKQRKGGERIAERRRSLQELRDGKSKVRWNLDINLPKSASIPENMECEDDTEGADVKTPQNFSPKTVTPTDTPNLSLSPGDDPLRTTKYKTVPCFGNSVKRVRSPVTQCELQEAANAVLTDLGGGERKDSGSVSMLPLTTEWGETWRTMAALQAEIWGSIKSEGGKGNFEGDCKDDEKKR</sequence>
<gene>
    <name evidence="2" type="ORF">TrRE_jg5532</name>
</gene>
<feature type="region of interest" description="Disordered" evidence="1">
    <location>
        <begin position="98"/>
        <end position="125"/>
    </location>
</feature>
<feature type="region of interest" description="Disordered" evidence="1">
    <location>
        <begin position="264"/>
        <end position="283"/>
    </location>
</feature>